<dbReference type="InterPro" id="IPR000504">
    <property type="entry name" value="RRM_dom"/>
</dbReference>
<name>A0A4Z2DAR7_SCHJA</name>
<protein>
    <submittedName>
        <fullName evidence="9">Cytosolic Fe-S cluster assembly factor NUBP2 isoform 2</fullName>
    </submittedName>
</protein>
<keyword evidence="10" id="KW-1185">Reference proteome</keyword>
<organism evidence="9 10">
    <name type="scientific">Schistosoma japonicum</name>
    <name type="common">Blood fluke</name>
    <dbReference type="NCBI Taxonomy" id="6182"/>
    <lineage>
        <taxon>Eukaryota</taxon>
        <taxon>Metazoa</taxon>
        <taxon>Spiralia</taxon>
        <taxon>Lophotrochozoa</taxon>
        <taxon>Platyhelminthes</taxon>
        <taxon>Trematoda</taxon>
        <taxon>Digenea</taxon>
        <taxon>Strigeidida</taxon>
        <taxon>Schistosomatoidea</taxon>
        <taxon>Schistosomatidae</taxon>
        <taxon>Schistosoma</taxon>
    </lineage>
</organism>
<evidence type="ECO:0000256" key="1">
    <source>
        <dbReference type="ARBA" id="ARBA00022485"/>
    </source>
</evidence>
<gene>
    <name evidence="9" type="ORF">EWB00_002834</name>
</gene>
<dbReference type="HAMAP" id="MF_02040">
    <property type="entry name" value="Mrp_NBP35"/>
    <property type="match status" value="1"/>
</dbReference>
<keyword evidence="6" id="KW-0411">Iron-sulfur</keyword>
<comment type="caution">
    <text evidence="9">The sequence shown here is derived from an EMBL/GenBank/DDBJ whole genome shotgun (WGS) entry which is preliminary data.</text>
</comment>
<dbReference type="Gene3D" id="3.30.70.330">
    <property type="match status" value="1"/>
</dbReference>
<dbReference type="InterPro" id="IPR033756">
    <property type="entry name" value="YlxH/NBP35"/>
</dbReference>
<evidence type="ECO:0000256" key="4">
    <source>
        <dbReference type="ARBA" id="ARBA00022840"/>
    </source>
</evidence>
<keyword evidence="7" id="KW-0694">RNA-binding</keyword>
<dbReference type="GO" id="GO:0005524">
    <property type="term" value="F:ATP binding"/>
    <property type="evidence" value="ECO:0007669"/>
    <property type="project" value="UniProtKB-KW"/>
</dbReference>
<dbReference type="Gene3D" id="3.40.50.300">
    <property type="entry name" value="P-loop containing nucleotide triphosphate hydrolases"/>
    <property type="match status" value="1"/>
</dbReference>
<evidence type="ECO:0000259" key="8">
    <source>
        <dbReference type="PROSITE" id="PS50102"/>
    </source>
</evidence>
<keyword evidence="2" id="KW-0479">Metal-binding</keyword>
<dbReference type="InterPro" id="IPR000808">
    <property type="entry name" value="Mrp-like_CS"/>
</dbReference>
<dbReference type="EMBL" id="SKCS01000188">
    <property type="protein sequence ID" value="TNN13519.1"/>
    <property type="molecule type" value="Genomic_DNA"/>
</dbReference>
<keyword evidence="1" id="KW-0004">4Fe-4S</keyword>
<dbReference type="Pfam" id="PF10609">
    <property type="entry name" value="ParA"/>
    <property type="match status" value="1"/>
</dbReference>
<dbReference type="GO" id="GO:0051539">
    <property type="term" value="F:4 iron, 4 sulfur cluster binding"/>
    <property type="evidence" value="ECO:0007669"/>
    <property type="project" value="UniProtKB-KW"/>
</dbReference>
<dbReference type="InterPro" id="IPR019591">
    <property type="entry name" value="Mrp/NBP35_ATP-bd"/>
</dbReference>
<evidence type="ECO:0000313" key="9">
    <source>
        <dbReference type="EMBL" id="TNN13519.1"/>
    </source>
</evidence>
<evidence type="ECO:0000256" key="2">
    <source>
        <dbReference type="ARBA" id="ARBA00022723"/>
    </source>
</evidence>
<keyword evidence="3" id="KW-0547">Nucleotide-binding</keyword>
<dbReference type="PROSITE" id="PS50102">
    <property type="entry name" value="RRM"/>
    <property type="match status" value="1"/>
</dbReference>
<dbReference type="GO" id="GO:0016226">
    <property type="term" value="P:iron-sulfur cluster assembly"/>
    <property type="evidence" value="ECO:0007669"/>
    <property type="project" value="InterPro"/>
</dbReference>
<dbReference type="PROSITE" id="PS01215">
    <property type="entry name" value="MRP"/>
    <property type="match status" value="1"/>
</dbReference>
<dbReference type="SUPFAM" id="SSF54928">
    <property type="entry name" value="RNA-binding domain, RBD"/>
    <property type="match status" value="1"/>
</dbReference>
<dbReference type="GO" id="GO:0140663">
    <property type="term" value="F:ATP-dependent FeS chaperone activity"/>
    <property type="evidence" value="ECO:0007669"/>
    <property type="project" value="InterPro"/>
</dbReference>
<dbReference type="GO" id="GO:0005829">
    <property type="term" value="C:cytosol"/>
    <property type="evidence" value="ECO:0007669"/>
    <property type="project" value="TreeGrafter"/>
</dbReference>
<dbReference type="PANTHER" id="PTHR23264">
    <property type="entry name" value="NUCLEOTIDE-BINDING PROTEIN NBP35 YEAST -RELATED"/>
    <property type="match status" value="1"/>
</dbReference>
<dbReference type="STRING" id="6182.A0A4Z2DAR7"/>
<dbReference type="SMART" id="SM00360">
    <property type="entry name" value="RRM"/>
    <property type="match status" value="1"/>
</dbReference>
<sequence length="505" mass="57038">MTVDRCLYIGNINSKITTELLYELFLQAGPLEDVTVKDTFAFVTFEDEESVPYACSLFEGITLYGRELIIRPRQNSKFQGLRIRSVPPFTYQFNRPQTDPSYSVSPYRHHISPNETTNYSHQPSRHRDPLLNFTSHTNHCGFYNREYSYYSRSEHNLNSLPQYGFPPYAWPRSPPVYLENPSSERRLMNEYNMHASFPSDTNSQPLDPRAYTGVGMDNTRTCHWFQQCTDTFCFDISDKDFVRPGIKDIKHVLVVTSGKGGVGKSTIAAQVAINLWNNKFRVGVLDIDFCGPSIPRILGLENSKIHTCAEGWLPVYADGQTRRFAVMSIGFLLDNPDSSVIWRGPRKGSMVGEFLNSVCWGNIDYLIIDTPPGTSDEHITVLEHLQKFTSNVDVGIIIVSTPQRVSLCDVRREIGFCIKTNIKVIGLIENMSGYVCPNCTQCTNVFSYGGAEALAVEKNVQFLGRLPIDPGLTVACDRAGDFESKIYTSENTRRLTEKILSVLSI</sequence>
<reference evidence="9 10" key="1">
    <citation type="submission" date="2019-03" db="EMBL/GenBank/DDBJ databases">
        <title>An improved genome assembly of the fluke Schistosoma japonicum.</title>
        <authorList>
            <person name="Hu W."/>
            <person name="Luo F."/>
            <person name="Yin M."/>
            <person name="Mo X."/>
            <person name="Sun C."/>
            <person name="Wu Q."/>
            <person name="Zhu B."/>
            <person name="Xiang M."/>
            <person name="Wang J."/>
            <person name="Wang Y."/>
            <person name="Zhang T."/>
            <person name="Xu B."/>
            <person name="Zheng H."/>
            <person name="Feng Z."/>
        </authorList>
    </citation>
    <scope>NUCLEOTIDE SEQUENCE [LARGE SCALE GENOMIC DNA]</scope>
    <source>
        <strain evidence="9">HuSjv2</strain>
        <tissue evidence="9">Worms</tissue>
    </source>
</reference>
<dbReference type="SUPFAM" id="SSF52540">
    <property type="entry name" value="P-loop containing nucleoside triphosphate hydrolases"/>
    <property type="match status" value="1"/>
</dbReference>
<dbReference type="Pfam" id="PF00076">
    <property type="entry name" value="RRM_1"/>
    <property type="match status" value="1"/>
</dbReference>
<evidence type="ECO:0000256" key="7">
    <source>
        <dbReference type="PROSITE-ProRule" id="PRU00176"/>
    </source>
</evidence>
<dbReference type="Proteomes" id="UP000311919">
    <property type="component" value="Unassembled WGS sequence"/>
</dbReference>
<evidence type="ECO:0000256" key="6">
    <source>
        <dbReference type="ARBA" id="ARBA00023014"/>
    </source>
</evidence>
<dbReference type="CDD" id="cd02037">
    <property type="entry name" value="Mrp_NBP35"/>
    <property type="match status" value="1"/>
</dbReference>
<keyword evidence="5" id="KW-0408">Iron</keyword>
<evidence type="ECO:0000313" key="10">
    <source>
        <dbReference type="Proteomes" id="UP000311919"/>
    </source>
</evidence>
<dbReference type="GO" id="GO:0046872">
    <property type="term" value="F:metal ion binding"/>
    <property type="evidence" value="ECO:0007669"/>
    <property type="project" value="UniProtKB-KW"/>
</dbReference>
<dbReference type="AlphaFoldDB" id="A0A4Z2DAR7"/>
<feature type="domain" description="RRM" evidence="8">
    <location>
        <begin position="5"/>
        <end position="75"/>
    </location>
</feature>
<dbReference type="InterPro" id="IPR035979">
    <property type="entry name" value="RBD_domain_sf"/>
</dbReference>
<proteinExistence type="inferred from homology"/>
<dbReference type="PANTHER" id="PTHR23264:SF19">
    <property type="entry name" value="CYTOSOLIC FE-S CLUSTER ASSEMBLY FACTOR NUBP2"/>
    <property type="match status" value="1"/>
</dbReference>
<dbReference type="InterPro" id="IPR027417">
    <property type="entry name" value="P-loop_NTPase"/>
</dbReference>
<dbReference type="OrthoDB" id="1741334at2759"/>
<evidence type="ECO:0000256" key="3">
    <source>
        <dbReference type="ARBA" id="ARBA00022741"/>
    </source>
</evidence>
<dbReference type="InterPro" id="IPR012677">
    <property type="entry name" value="Nucleotide-bd_a/b_plait_sf"/>
</dbReference>
<dbReference type="GO" id="GO:0003723">
    <property type="term" value="F:RNA binding"/>
    <property type="evidence" value="ECO:0007669"/>
    <property type="project" value="UniProtKB-UniRule"/>
</dbReference>
<keyword evidence="4" id="KW-0067">ATP-binding</keyword>
<evidence type="ECO:0000256" key="5">
    <source>
        <dbReference type="ARBA" id="ARBA00023004"/>
    </source>
</evidence>
<accession>A0A4Z2DAR7</accession>